<keyword evidence="3" id="KW-1185">Reference proteome</keyword>
<evidence type="ECO:0000313" key="2">
    <source>
        <dbReference type="EMBL" id="TNN50447.1"/>
    </source>
</evidence>
<protein>
    <submittedName>
        <fullName evidence="2">Uncharacterized protein</fullName>
    </submittedName>
</protein>
<feature type="region of interest" description="Disordered" evidence="1">
    <location>
        <begin position="13"/>
        <end position="32"/>
    </location>
</feature>
<reference evidence="2 3" key="1">
    <citation type="submission" date="2019-03" db="EMBL/GenBank/DDBJ databases">
        <title>First draft genome of Liparis tanakae, snailfish: a comprehensive survey of snailfish specific genes.</title>
        <authorList>
            <person name="Kim W."/>
            <person name="Song I."/>
            <person name="Jeong J.-H."/>
            <person name="Kim D."/>
            <person name="Kim S."/>
            <person name="Ryu S."/>
            <person name="Song J.Y."/>
            <person name="Lee S.K."/>
        </authorList>
    </citation>
    <scope>NUCLEOTIDE SEQUENCE [LARGE SCALE GENOMIC DNA]</scope>
    <source>
        <tissue evidence="2">Muscle</tissue>
    </source>
</reference>
<dbReference type="AlphaFoldDB" id="A0A4Z2GA46"/>
<evidence type="ECO:0000313" key="3">
    <source>
        <dbReference type="Proteomes" id="UP000314294"/>
    </source>
</evidence>
<gene>
    <name evidence="2" type="ORF">EYF80_039373</name>
</gene>
<evidence type="ECO:0000256" key="1">
    <source>
        <dbReference type="SAM" id="MobiDB-lite"/>
    </source>
</evidence>
<name>A0A4Z2GA46_9TELE</name>
<proteinExistence type="predicted"/>
<comment type="caution">
    <text evidence="2">The sequence shown here is derived from an EMBL/GenBank/DDBJ whole genome shotgun (WGS) entry which is preliminary data.</text>
</comment>
<sequence length="75" mass="7899">MERALVSALKVNEAAARPSATLSPRGGLSPSGAASFKRAVEARSRALKAEFTRAALRVVRSSRALHATPLAVLWS</sequence>
<dbReference type="EMBL" id="SRLO01000617">
    <property type="protein sequence ID" value="TNN50447.1"/>
    <property type="molecule type" value="Genomic_DNA"/>
</dbReference>
<accession>A0A4Z2GA46</accession>
<organism evidence="2 3">
    <name type="scientific">Liparis tanakae</name>
    <name type="common">Tanaka's snailfish</name>
    <dbReference type="NCBI Taxonomy" id="230148"/>
    <lineage>
        <taxon>Eukaryota</taxon>
        <taxon>Metazoa</taxon>
        <taxon>Chordata</taxon>
        <taxon>Craniata</taxon>
        <taxon>Vertebrata</taxon>
        <taxon>Euteleostomi</taxon>
        <taxon>Actinopterygii</taxon>
        <taxon>Neopterygii</taxon>
        <taxon>Teleostei</taxon>
        <taxon>Neoteleostei</taxon>
        <taxon>Acanthomorphata</taxon>
        <taxon>Eupercaria</taxon>
        <taxon>Perciformes</taxon>
        <taxon>Cottioidei</taxon>
        <taxon>Cottales</taxon>
        <taxon>Liparidae</taxon>
        <taxon>Liparis</taxon>
    </lineage>
</organism>
<dbReference type="Proteomes" id="UP000314294">
    <property type="component" value="Unassembled WGS sequence"/>
</dbReference>